<feature type="binding site" evidence="2">
    <location>
        <position position="16"/>
    </location>
    <ligand>
        <name>Mg(2+)</name>
        <dbReference type="ChEBI" id="CHEBI:18420"/>
    </ligand>
</feature>
<reference evidence="3 4" key="1">
    <citation type="submission" date="2013-04" db="EMBL/GenBank/DDBJ databases">
        <authorList>
            <person name="Harkins D.M."/>
            <person name="Durkin A.S."/>
            <person name="Brinkac L.M."/>
            <person name="Haft D.H."/>
            <person name="Selengut J.D."/>
            <person name="Sanka R."/>
            <person name="DePew J."/>
            <person name="Purushe J."/>
            <person name="Hartskeerl R.A."/>
            <person name="Ahmed A."/>
            <person name="van der Linden H."/>
            <person name="Goris M.G.A."/>
            <person name="Vinetz J.M."/>
            <person name="Sutton G.G."/>
            <person name="Nierman W.C."/>
            <person name="Fouts D.E."/>
        </authorList>
    </citation>
    <scope>NUCLEOTIDE SEQUENCE [LARGE SCALE GENOMIC DNA]</scope>
    <source>
        <strain evidence="3 4">Sao Paulo</strain>
    </source>
</reference>
<keyword evidence="2" id="KW-0963">Cytoplasm</keyword>
<dbReference type="Gene3D" id="3.40.50.300">
    <property type="entry name" value="P-loop containing nucleotide triphosphate hydrolases"/>
    <property type="match status" value="1"/>
</dbReference>
<dbReference type="STRING" id="1249483.LEP1GSC202_2209"/>
<feature type="binding site" evidence="2">
    <location>
        <position position="43"/>
    </location>
    <ligand>
        <name>Mg(2+)</name>
        <dbReference type="ChEBI" id="CHEBI:18420"/>
    </ligand>
</feature>
<keyword evidence="2" id="KW-0067">ATP-binding</keyword>
<dbReference type="EMBL" id="AOGX02000002">
    <property type="protein sequence ID" value="EOQ90783.1"/>
    <property type="molecule type" value="Genomic_DNA"/>
</dbReference>
<dbReference type="OrthoDB" id="9802097at2"/>
<comment type="subunit">
    <text evidence="2">Homodimer.</text>
</comment>
<protein>
    <recommendedName>
        <fullName evidence="2">ATP-dependent dethiobiotin synthetase BioD</fullName>
        <ecNumber evidence="2">6.3.3.3</ecNumber>
    </recommendedName>
    <alternativeName>
        <fullName evidence="2">DTB synthetase</fullName>
        <shortName evidence="2">DTBS</shortName>
    </alternativeName>
    <alternativeName>
        <fullName evidence="2">Dethiobiotin synthase</fullName>
    </alternativeName>
</protein>
<dbReference type="GO" id="GO:0004141">
    <property type="term" value="F:dethiobiotin synthase activity"/>
    <property type="evidence" value="ECO:0007669"/>
    <property type="project" value="UniProtKB-UniRule"/>
</dbReference>
<accession>A0A5E8HJ91</accession>
<dbReference type="AlphaFoldDB" id="A0A5E8HJ91"/>
<keyword evidence="1 2" id="KW-0093">Biotin biosynthesis</keyword>
<dbReference type="GO" id="GO:0009102">
    <property type="term" value="P:biotin biosynthetic process"/>
    <property type="evidence" value="ECO:0007669"/>
    <property type="project" value="UniProtKB-UniRule"/>
</dbReference>
<comment type="caution">
    <text evidence="3">The sequence shown here is derived from an EMBL/GenBank/DDBJ whole genome shotgun (WGS) entry which is preliminary data.</text>
</comment>
<dbReference type="InterPro" id="IPR004472">
    <property type="entry name" value="DTB_synth_BioD"/>
</dbReference>
<dbReference type="UniPathway" id="UPA00078">
    <property type="reaction ID" value="UER00161"/>
</dbReference>
<keyword evidence="2 3" id="KW-0436">Ligase</keyword>
<comment type="cofactor">
    <cofactor evidence="2">
        <name>Mg(2+)</name>
        <dbReference type="ChEBI" id="CHEBI:18420"/>
    </cofactor>
</comment>
<dbReference type="Proteomes" id="UP000013996">
    <property type="component" value="Unassembled WGS sequence"/>
</dbReference>
<name>A0A5E8HJ91_9LEPT</name>
<dbReference type="HAMAP" id="MF_00336">
    <property type="entry name" value="BioD"/>
    <property type="match status" value="1"/>
</dbReference>
<dbReference type="GO" id="GO:0000287">
    <property type="term" value="F:magnesium ion binding"/>
    <property type="evidence" value="ECO:0007669"/>
    <property type="project" value="UniProtKB-UniRule"/>
</dbReference>
<gene>
    <name evidence="2 3" type="primary">bioD</name>
    <name evidence="3" type="ORF">LEP1GSC202_2209</name>
</gene>
<comment type="caution">
    <text evidence="2">Lacks conserved residue(s) required for the propagation of feature annotation.</text>
</comment>
<dbReference type="Pfam" id="PF13500">
    <property type="entry name" value="AAA_26"/>
    <property type="match status" value="1"/>
</dbReference>
<dbReference type="PANTHER" id="PTHR43210">
    <property type="entry name" value="DETHIOBIOTIN SYNTHETASE"/>
    <property type="match status" value="1"/>
</dbReference>
<comment type="similarity">
    <text evidence="2">Belongs to the dethiobiotin synthetase family.</text>
</comment>
<feature type="binding site" evidence="2">
    <location>
        <begin position="12"/>
        <end position="17"/>
    </location>
    <ligand>
        <name>ATP</name>
        <dbReference type="ChEBI" id="CHEBI:30616"/>
    </ligand>
</feature>
<comment type="function">
    <text evidence="2">Catalyzes a mechanistically unusual reaction, the ATP-dependent insertion of CO2 between the N7 and N8 nitrogen atoms of 7,8-diaminopelargonic acid (DAPA, also called 7,8-diammoniononanoate) to form a ureido ring.</text>
</comment>
<evidence type="ECO:0000256" key="1">
    <source>
        <dbReference type="ARBA" id="ARBA00022756"/>
    </source>
</evidence>
<dbReference type="RefSeq" id="WP_015675644.1">
    <property type="nucleotide sequence ID" value="NZ_AOGX02000002.1"/>
</dbReference>
<dbReference type="PIRSF" id="PIRSF006755">
    <property type="entry name" value="DTB_synth"/>
    <property type="match status" value="1"/>
</dbReference>
<dbReference type="InterPro" id="IPR027417">
    <property type="entry name" value="P-loop_NTPase"/>
</dbReference>
<dbReference type="NCBIfam" id="TIGR00347">
    <property type="entry name" value="bioD"/>
    <property type="match status" value="1"/>
</dbReference>
<dbReference type="CDD" id="cd03109">
    <property type="entry name" value="DTBS"/>
    <property type="match status" value="1"/>
</dbReference>
<feature type="binding site" evidence="2">
    <location>
        <position position="99"/>
    </location>
    <ligand>
        <name>Mg(2+)</name>
        <dbReference type="ChEBI" id="CHEBI:18420"/>
    </ligand>
</feature>
<dbReference type="EC" id="6.3.3.3" evidence="2"/>
<sequence>MKTIFITGNGTDIGKTIISAIITEHLEADYWKPVQSGELDNTDTMKVIRLVSNSKTVFHTERFKLIQPLSPHASAEIDGIQIQLEDFKLPITRNHIVIEGAGGLMVPLNNKILIADLITHFASSVILVSRNYLGSINHTLLTVQELRRRNIPIIGIVFNGEHTPQTENFILQYTQLPLLFRVDIEEQIDKQTVLKYSRKINLLDKIN</sequence>
<dbReference type="SUPFAM" id="SSF52540">
    <property type="entry name" value="P-loop containing nucleoside triphosphate hydrolases"/>
    <property type="match status" value="1"/>
</dbReference>
<feature type="binding site" evidence="2">
    <location>
        <position position="43"/>
    </location>
    <ligand>
        <name>ATP</name>
        <dbReference type="ChEBI" id="CHEBI:30616"/>
    </ligand>
</feature>
<keyword evidence="2" id="KW-0479">Metal-binding</keyword>
<keyword evidence="2" id="KW-0460">Magnesium</keyword>
<dbReference type="GO" id="GO:0005524">
    <property type="term" value="F:ATP binding"/>
    <property type="evidence" value="ECO:0007669"/>
    <property type="project" value="UniProtKB-UniRule"/>
</dbReference>
<dbReference type="GO" id="GO:0005829">
    <property type="term" value="C:cytosol"/>
    <property type="evidence" value="ECO:0007669"/>
    <property type="project" value="TreeGrafter"/>
</dbReference>
<proteinExistence type="inferred from homology"/>
<dbReference type="PANTHER" id="PTHR43210:SF5">
    <property type="entry name" value="DETHIOBIOTIN SYNTHETASE"/>
    <property type="match status" value="1"/>
</dbReference>
<evidence type="ECO:0000313" key="3">
    <source>
        <dbReference type="EMBL" id="EOQ90783.1"/>
    </source>
</evidence>
<organism evidence="3 4">
    <name type="scientific">Leptospira yanagawae serovar Saopaulo str. Sao Paulo = ATCC 700523</name>
    <dbReference type="NCBI Taxonomy" id="1249483"/>
    <lineage>
        <taxon>Bacteria</taxon>
        <taxon>Pseudomonadati</taxon>
        <taxon>Spirochaetota</taxon>
        <taxon>Spirochaetia</taxon>
        <taxon>Leptospirales</taxon>
        <taxon>Leptospiraceae</taxon>
        <taxon>Leptospira</taxon>
    </lineage>
</organism>
<comment type="pathway">
    <text evidence="2">Cofactor biosynthesis; biotin biosynthesis; biotin from 7,8-diaminononanoate: step 1/2.</text>
</comment>
<comment type="subcellular location">
    <subcellularLocation>
        <location evidence="2">Cytoplasm</location>
    </subcellularLocation>
</comment>
<evidence type="ECO:0000313" key="4">
    <source>
        <dbReference type="Proteomes" id="UP000013996"/>
    </source>
</evidence>
<feature type="binding site" evidence="2">
    <location>
        <position position="36"/>
    </location>
    <ligand>
        <name>substrate</name>
    </ligand>
</feature>
<feature type="binding site" evidence="2">
    <location>
        <begin position="99"/>
        <end position="102"/>
    </location>
    <ligand>
        <name>ATP</name>
        <dbReference type="ChEBI" id="CHEBI:30616"/>
    </ligand>
</feature>
<comment type="catalytic activity">
    <reaction evidence="2">
        <text>(7R,8S)-7,8-diammoniononanoate + CO2 + ATP = (4R,5S)-dethiobiotin + ADP + phosphate + 3 H(+)</text>
        <dbReference type="Rhea" id="RHEA:15805"/>
        <dbReference type="ChEBI" id="CHEBI:15378"/>
        <dbReference type="ChEBI" id="CHEBI:16526"/>
        <dbReference type="ChEBI" id="CHEBI:30616"/>
        <dbReference type="ChEBI" id="CHEBI:43474"/>
        <dbReference type="ChEBI" id="CHEBI:149469"/>
        <dbReference type="ChEBI" id="CHEBI:149473"/>
        <dbReference type="ChEBI" id="CHEBI:456216"/>
        <dbReference type="EC" id="6.3.3.3"/>
    </reaction>
</comment>
<evidence type="ECO:0000256" key="2">
    <source>
        <dbReference type="HAMAP-Rule" id="MF_00336"/>
    </source>
</evidence>
<feature type="active site" evidence="2">
    <location>
        <position position="32"/>
    </location>
</feature>
<keyword evidence="2" id="KW-0547">Nucleotide-binding</keyword>